<feature type="region of interest" description="Disordered" evidence="1">
    <location>
        <begin position="1"/>
        <end position="21"/>
    </location>
</feature>
<sequence>MGFGHMFASGGEKEHPASSFLQKLSRCRPATLRAEIRQRETARHKFDLRQGLSDHSGLAYLAWGSDTTRLEWEAGSGGVKAVRYQSANTEVKAWMKRLLLLV</sequence>
<evidence type="ECO:0000313" key="3">
    <source>
        <dbReference type="Proteomes" id="UP000223968"/>
    </source>
</evidence>
<dbReference type="Proteomes" id="UP000223968">
    <property type="component" value="Unassembled WGS sequence"/>
</dbReference>
<reference evidence="2 3" key="1">
    <citation type="submission" date="2017-10" db="EMBL/GenBank/DDBJ databases">
        <title>Comparative genomics in systemic dimorphic fungi from Ajellomycetaceae.</title>
        <authorList>
            <person name="Munoz J.F."/>
            <person name="Mcewen J.G."/>
            <person name="Clay O.K."/>
            <person name="Cuomo C.A."/>
        </authorList>
    </citation>
    <scope>NUCLEOTIDE SEQUENCE [LARGE SCALE GENOMIC DNA]</scope>
    <source>
        <strain evidence="2 3">UAMH5409</strain>
    </source>
</reference>
<dbReference type="EMBL" id="PDNB01000139">
    <property type="protein sequence ID" value="PGH04184.1"/>
    <property type="molecule type" value="Genomic_DNA"/>
</dbReference>
<gene>
    <name evidence="2" type="ORF">AJ79_07162</name>
</gene>
<name>A0A2B7WXU4_9EURO</name>
<evidence type="ECO:0000313" key="2">
    <source>
        <dbReference type="EMBL" id="PGH04184.1"/>
    </source>
</evidence>
<comment type="caution">
    <text evidence="2">The sequence shown here is derived from an EMBL/GenBank/DDBJ whole genome shotgun (WGS) entry which is preliminary data.</text>
</comment>
<keyword evidence="3" id="KW-1185">Reference proteome</keyword>
<evidence type="ECO:0000256" key="1">
    <source>
        <dbReference type="SAM" id="MobiDB-lite"/>
    </source>
</evidence>
<accession>A0A2B7WXU4</accession>
<organism evidence="2 3">
    <name type="scientific">Helicocarpus griseus UAMH5409</name>
    <dbReference type="NCBI Taxonomy" id="1447875"/>
    <lineage>
        <taxon>Eukaryota</taxon>
        <taxon>Fungi</taxon>
        <taxon>Dikarya</taxon>
        <taxon>Ascomycota</taxon>
        <taxon>Pezizomycotina</taxon>
        <taxon>Eurotiomycetes</taxon>
        <taxon>Eurotiomycetidae</taxon>
        <taxon>Onygenales</taxon>
        <taxon>Ajellomycetaceae</taxon>
        <taxon>Helicocarpus</taxon>
    </lineage>
</organism>
<protein>
    <submittedName>
        <fullName evidence="2">Uncharacterized protein</fullName>
    </submittedName>
</protein>
<dbReference type="AlphaFoldDB" id="A0A2B7WXU4"/>
<proteinExistence type="predicted"/>